<evidence type="ECO:0008006" key="3">
    <source>
        <dbReference type="Google" id="ProtNLM"/>
    </source>
</evidence>
<dbReference type="PANTHER" id="PTHR35046:SF9">
    <property type="entry name" value="RNA-DIRECTED DNA POLYMERASE"/>
    <property type="match status" value="1"/>
</dbReference>
<reference evidence="1 2" key="1">
    <citation type="submission" date="2017-11" db="EMBL/GenBank/DDBJ databases">
        <title>De-novo sequencing of pomegranate (Punica granatum L.) genome.</title>
        <authorList>
            <person name="Akparov Z."/>
            <person name="Amiraslanov A."/>
            <person name="Hajiyeva S."/>
            <person name="Abbasov M."/>
            <person name="Kaur K."/>
            <person name="Hamwieh A."/>
            <person name="Solovyev V."/>
            <person name="Salamov A."/>
            <person name="Braich B."/>
            <person name="Kosarev P."/>
            <person name="Mahmoud A."/>
            <person name="Hajiyev E."/>
            <person name="Babayeva S."/>
            <person name="Izzatullayeva V."/>
            <person name="Mammadov A."/>
            <person name="Mammadov A."/>
            <person name="Sharifova S."/>
            <person name="Ojaghi J."/>
            <person name="Eynullazada K."/>
            <person name="Bayramov B."/>
            <person name="Abdulazimova A."/>
            <person name="Shahmuradov I."/>
        </authorList>
    </citation>
    <scope>NUCLEOTIDE SEQUENCE [LARGE SCALE GENOMIC DNA]</scope>
    <source>
        <strain evidence="2">cv. AG2017</strain>
        <tissue evidence="1">Leaf</tissue>
    </source>
</reference>
<dbReference type="EMBL" id="PGOL01001812">
    <property type="protein sequence ID" value="PKI54084.1"/>
    <property type="molecule type" value="Genomic_DNA"/>
</dbReference>
<dbReference type="PANTHER" id="PTHR35046">
    <property type="entry name" value="ZINC KNUCKLE (CCHC-TYPE) FAMILY PROTEIN"/>
    <property type="match status" value="1"/>
</dbReference>
<sequence length="202" mass="22970">MPPLEDVPEEEYLAPDALTLVARRVLSLQTKGVEEVQRENIFHTRCYIKDKKYEDVFPEKTPHGLPPIRGIEHQIYFAPGASIANRPAYRSNPDETKELQWQVSELLEKGYVRESMSPCAVPVILVPKKDGTWRMYVDCRAIKNITVNAQGDDLRANLFQEEGNDANRSTTLRDPIQVPIGPITQARAKKFNDELNGLIQEV</sequence>
<dbReference type="Gene3D" id="3.10.10.10">
    <property type="entry name" value="HIV Type 1 Reverse Transcriptase, subunit A, domain 1"/>
    <property type="match status" value="1"/>
</dbReference>
<accession>A0A2I0JCV4</accession>
<evidence type="ECO:0000313" key="2">
    <source>
        <dbReference type="Proteomes" id="UP000233551"/>
    </source>
</evidence>
<comment type="caution">
    <text evidence="1">The sequence shown here is derived from an EMBL/GenBank/DDBJ whole genome shotgun (WGS) entry which is preliminary data.</text>
</comment>
<organism evidence="1 2">
    <name type="scientific">Punica granatum</name>
    <name type="common">Pomegranate</name>
    <dbReference type="NCBI Taxonomy" id="22663"/>
    <lineage>
        <taxon>Eukaryota</taxon>
        <taxon>Viridiplantae</taxon>
        <taxon>Streptophyta</taxon>
        <taxon>Embryophyta</taxon>
        <taxon>Tracheophyta</taxon>
        <taxon>Spermatophyta</taxon>
        <taxon>Magnoliopsida</taxon>
        <taxon>eudicotyledons</taxon>
        <taxon>Gunneridae</taxon>
        <taxon>Pentapetalae</taxon>
        <taxon>rosids</taxon>
        <taxon>malvids</taxon>
        <taxon>Myrtales</taxon>
        <taxon>Lythraceae</taxon>
        <taxon>Punica</taxon>
    </lineage>
</organism>
<protein>
    <recommendedName>
        <fullName evidence="3">Reverse transcriptase domain-containing protein</fullName>
    </recommendedName>
</protein>
<dbReference type="InterPro" id="IPR043502">
    <property type="entry name" value="DNA/RNA_pol_sf"/>
</dbReference>
<keyword evidence="2" id="KW-1185">Reference proteome</keyword>
<evidence type="ECO:0000313" key="1">
    <source>
        <dbReference type="EMBL" id="PKI54084.1"/>
    </source>
</evidence>
<name>A0A2I0JCV4_PUNGR</name>
<gene>
    <name evidence="1" type="ORF">CRG98_025527</name>
</gene>
<dbReference type="Proteomes" id="UP000233551">
    <property type="component" value="Unassembled WGS sequence"/>
</dbReference>
<dbReference type="AlphaFoldDB" id="A0A2I0JCV4"/>
<proteinExistence type="predicted"/>
<dbReference type="SUPFAM" id="SSF56672">
    <property type="entry name" value="DNA/RNA polymerases"/>
    <property type="match status" value="1"/>
</dbReference>